<evidence type="ECO:0000313" key="6">
    <source>
        <dbReference type="Proteomes" id="UP000533533"/>
    </source>
</evidence>
<protein>
    <recommendedName>
        <fullName evidence="4">MobA/MobL protein domain-containing protein</fullName>
    </recommendedName>
</protein>
<dbReference type="RefSeq" id="WP_133253680.1">
    <property type="nucleotide sequence ID" value="NZ_JACHVZ010000012.1"/>
</dbReference>
<dbReference type="Proteomes" id="UP000533533">
    <property type="component" value="Unassembled WGS sequence"/>
</dbReference>
<dbReference type="Pfam" id="PF03389">
    <property type="entry name" value="MobA_MobL"/>
    <property type="match status" value="1"/>
</dbReference>
<keyword evidence="2" id="KW-0184">Conjugation</keyword>
<sequence length="470" mass="53425">MHVSTHTRGRGHSAVAAAAYRLGATLHDERTGLTHSYAGKGGVMASAHIVPDGAAAELHDVGECWNAVEAAERRKDSQLCRDFREAVPLGLDQEQAETMMNEWAGWLSRRYGTVVTAALHRDNPIDVLGERKADEARGYHIHALMPTRRLGLDGQFGAKLNELSNKTQSAVEVEACRAQWASLCNDYAQRLNLGHTYDHRSHARRGDGIEAEITMGVEAAAMTRRGIETNKAAVLRQQRAERALRQVPEPESAPAQAIIVPMDQETIERFYRLRQTRRDLAALRADVDRATQERDACAAAIRQYAKAETDARGHRQTCQTTIEQATEVIRTTIPLPFGRWKRIRQEQREVMRRNTEHAAHWAEQQASAGERRTYAEAQLPRYTEARAQAERRLTDGQEINASIEWAWGRLTPAQRERIQREDAARQQRAQAQERAEEQRRKQEHDRRPIYEPYQQQPSQPERRRALGLSR</sequence>
<comment type="similarity">
    <text evidence="1">Belongs to the MobA/MobL family.</text>
</comment>
<evidence type="ECO:0000256" key="2">
    <source>
        <dbReference type="ARBA" id="ARBA00022971"/>
    </source>
</evidence>
<keyword evidence="6" id="KW-1185">Reference proteome</keyword>
<dbReference type="InterPro" id="IPR005053">
    <property type="entry name" value="MobA_MobL"/>
</dbReference>
<feature type="region of interest" description="Disordered" evidence="3">
    <location>
        <begin position="419"/>
        <end position="470"/>
    </location>
</feature>
<proteinExistence type="inferred from homology"/>
<comment type="caution">
    <text evidence="5">The sequence shown here is derived from an EMBL/GenBank/DDBJ whole genome shotgun (WGS) entry which is preliminary data.</text>
</comment>
<organism evidence="5 6">
    <name type="scientific">Paraburkholderia silvatlantica</name>
    <dbReference type="NCBI Taxonomy" id="321895"/>
    <lineage>
        <taxon>Bacteria</taxon>
        <taxon>Pseudomonadati</taxon>
        <taxon>Pseudomonadota</taxon>
        <taxon>Betaproteobacteria</taxon>
        <taxon>Burkholderiales</taxon>
        <taxon>Burkholderiaceae</taxon>
        <taxon>Paraburkholderia</taxon>
    </lineage>
</organism>
<evidence type="ECO:0000256" key="3">
    <source>
        <dbReference type="SAM" id="MobiDB-lite"/>
    </source>
</evidence>
<name>A0ABR6FR27_9BURK</name>
<feature type="compositionally biased region" description="Low complexity" evidence="3">
    <location>
        <begin position="450"/>
        <end position="459"/>
    </location>
</feature>
<evidence type="ECO:0000259" key="4">
    <source>
        <dbReference type="Pfam" id="PF03389"/>
    </source>
</evidence>
<dbReference type="Gene3D" id="3.30.930.30">
    <property type="match status" value="1"/>
</dbReference>
<evidence type="ECO:0000313" key="5">
    <source>
        <dbReference type="EMBL" id="MBB2929886.1"/>
    </source>
</evidence>
<feature type="compositionally biased region" description="Basic and acidic residues" evidence="3">
    <location>
        <begin position="419"/>
        <end position="449"/>
    </location>
</feature>
<evidence type="ECO:0000256" key="1">
    <source>
        <dbReference type="ARBA" id="ARBA00010873"/>
    </source>
</evidence>
<gene>
    <name evidence="5" type="ORF">FHX59_004334</name>
</gene>
<accession>A0ABR6FR27</accession>
<reference evidence="5 6" key="1">
    <citation type="submission" date="2020-08" db="EMBL/GenBank/DDBJ databases">
        <title>Genomic Encyclopedia of Type Strains, Phase IV (KMG-V): Genome sequencing to study the core and pangenomes of soil and plant-associated prokaryotes.</title>
        <authorList>
            <person name="Whitman W."/>
        </authorList>
    </citation>
    <scope>NUCLEOTIDE SEQUENCE [LARGE SCALE GENOMIC DNA]</scope>
    <source>
        <strain evidence="5 6">SRMrh-85</strain>
    </source>
</reference>
<feature type="domain" description="MobA/MobL protein" evidence="4">
    <location>
        <begin position="13"/>
        <end position="225"/>
    </location>
</feature>
<dbReference type="EMBL" id="JACHVZ010000012">
    <property type="protein sequence ID" value="MBB2929886.1"/>
    <property type="molecule type" value="Genomic_DNA"/>
</dbReference>